<reference evidence="2" key="1">
    <citation type="journal article" date="2016" name="Proc. Natl. Acad. Sci. U.S.A.">
        <title>Chromosome-level assembly of Arabidopsis thaliana Ler reveals the extent of translocation and inversion polymorphisms.</title>
        <authorList>
            <person name="Zapata L."/>
            <person name="Ding J."/>
            <person name="Willing E.M."/>
            <person name="Hartwig B."/>
            <person name="Bezdan D."/>
            <person name="Jiao W.B."/>
            <person name="Patel V."/>
            <person name="Velikkakam James G."/>
            <person name="Koornneef M."/>
            <person name="Ossowski S."/>
            <person name="Schneeberger K."/>
        </authorList>
    </citation>
    <scope>NUCLEOTIDE SEQUENCE [LARGE SCALE GENOMIC DNA]</scope>
    <source>
        <strain evidence="2">cv. Landsberg erecta</strain>
    </source>
</reference>
<dbReference type="Gene3D" id="3.30.40.10">
    <property type="entry name" value="Zinc/RING finger domain, C3HC4 (zinc finger)"/>
    <property type="match status" value="1"/>
</dbReference>
<accession>A0A178WDH8</accession>
<dbReference type="InterPro" id="IPR012866">
    <property type="entry name" value="DUF1644"/>
</dbReference>
<dbReference type="PANTHER" id="PTHR31197:SF43">
    <property type="entry name" value="C2H2-TYPE DOMAIN-CONTAINING PROTEIN"/>
    <property type="match status" value="1"/>
</dbReference>
<evidence type="ECO:0000313" key="1">
    <source>
        <dbReference type="EMBL" id="OAP16438.1"/>
    </source>
</evidence>
<dbReference type="InterPro" id="IPR013083">
    <property type="entry name" value="Znf_RING/FYVE/PHD"/>
</dbReference>
<organism evidence="1 2">
    <name type="scientific">Arabidopsis thaliana</name>
    <name type="common">Mouse-ear cress</name>
    <dbReference type="NCBI Taxonomy" id="3702"/>
    <lineage>
        <taxon>Eukaryota</taxon>
        <taxon>Viridiplantae</taxon>
        <taxon>Streptophyta</taxon>
        <taxon>Embryophyta</taxon>
        <taxon>Tracheophyta</taxon>
        <taxon>Spermatophyta</taxon>
        <taxon>Magnoliopsida</taxon>
        <taxon>eudicotyledons</taxon>
        <taxon>Gunneridae</taxon>
        <taxon>Pentapetalae</taxon>
        <taxon>rosids</taxon>
        <taxon>malvids</taxon>
        <taxon>Brassicales</taxon>
        <taxon>Brassicaceae</taxon>
        <taxon>Camelineae</taxon>
        <taxon>Arabidopsis</taxon>
    </lineage>
</organism>
<gene>
    <name evidence="1" type="ordered locus">AXX17_At1g75080</name>
</gene>
<evidence type="ECO:0000313" key="2">
    <source>
        <dbReference type="Proteomes" id="UP000078284"/>
    </source>
</evidence>
<name>A0A178WDH8_ARATH</name>
<dbReference type="PANTHER" id="PTHR31197">
    <property type="entry name" value="OS01G0612600 PROTEIN"/>
    <property type="match status" value="1"/>
</dbReference>
<sequence>MCKERRIVCESSNKIRVSPYPLRSTRTNKLKAIESPIDESNWEDVRCMICMEPPHEAVLLICSSSLNGCRPYMCGTSFRHSNCFKQFCRNNRKKRSNTKTLHCPLCRGEVLETKKASKTARRFMNAKPRSCPVDGCEFSGTYAHLNKHLKTEHQGLVPAKVDPQRQSRWEMLVRHAEYVNLMSAAGIPHMSGVVHHQLPNNHHLPMFQVGFSGTMQNLDGPSNVSNGFGPVNYPPVFVPRLQFRPVFDMYRDRIP</sequence>
<dbReference type="ExpressionAtlas" id="A0A178WDH8">
    <property type="expression patterns" value="baseline"/>
</dbReference>
<dbReference type="EMBL" id="LUHQ01000001">
    <property type="protein sequence ID" value="OAP16438.1"/>
    <property type="molecule type" value="Genomic_DNA"/>
</dbReference>
<dbReference type="AlphaFoldDB" id="A0A178WDH8"/>
<proteinExistence type="predicted"/>
<comment type="caution">
    <text evidence="1">The sequence shown here is derived from an EMBL/GenBank/DDBJ whole genome shotgun (WGS) entry which is preliminary data.</text>
</comment>
<protein>
    <submittedName>
        <fullName evidence="1">Uncharacterized protein</fullName>
    </submittedName>
</protein>
<dbReference type="Proteomes" id="UP000078284">
    <property type="component" value="Chromosome 1"/>
</dbReference>
<dbReference type="Pfam" id="PF07800">
    <property type="entry name" value="DUF1644"/>
    <property type="match status" value="1"/>
</dbReference>